<feature type="compositionally biased region" description="Basic and acidic residues" evidence="4">
    <location>
        <begin position="1"/>
        <end position="15"/>
    </location>
</feature>
<dbReference type="Pfam" id="PF00385">
    <property type="entry name" value="Chromo"/>
    <property type="match status" value="2"/>
</dbReference>
<dbReference type="SMART" id="SM00298">
    <property type="entry name" value="CHROMO"/>
    <property type="match status" value="2"/>
</dbReference>
<dbReference type="SUPFAM" id="SSF88697">
    <property type="entry name" value="PUA domain-like"/>
    <property type="match status" value="1"/>
</dbReference>
<evidence type="ECO:0000256" key="2">
    <source>
        <dbReference type="ARBA" id="ARBA00023242"/>
    </source>
</evidence>
<feature type="region of interest" description="Disordered" evidence="4">
    <location>
        <begin position="1"/>
        <end position="61"/>
    </location>
</feature>
<accession>A0A7S3XF10</accession>
<organism evidence="7">
    <name type="scientific">Picocystis salinarum</name>
    <dbReference type="NCBI Taxonomy" id="88271"/>
    <lineage>
        <taxon>Eukaryota</taxon>
        <taxon>Viridiplantae</taxon>
        <taxon>Chlorophyta</taxon>
        <taxon>Picocystophyceae</taxon>
        <taxon>Picocystales</taxon>
        <taxon>Picocystaceae</taxon>
        <taxon>Picocystis</taxon>
    </lineage>
</organism>
<feature type="region of interest" description="Disordered" evidence="4">
    <location>
        <begin position="434"/>
        <end position="499"/>
    </location>
</feature>
<protein>
    <recommendedName>
        <fullName evidence="8">Chromo domain-containing protein</fullName>
    </recommendedName>
</protein>
<feature type="domain" description="Chromo" evidence="5">
    <location>
        <begin position="499"/>
        <end position="549"/>
    </location>
</feature>
<dbReference type="InterPro" id="IPR016197">
    <property type="entry name" value="Chromo-like_dom_sf"/>
</dbReference>
<sequence length="583" mass="64976">MDHQDTTYQGEKDPAPSEPVEAAEAAEAEEGVQDARDAVEPNPGDGSMQVDPEEKAKQAREGVVDVIQAIRELREEFLEQHTRNKDEAGILALHAWKKKEGREDAILALGPVAGTALGDVFLSRAELEGVGLHRADAECIDTLPVPGMAEEPVQIACSVMAPLDEDASLPKFMAEDEFIFTGNGSDVTQGRHVLEGRNLALSQNLVYNKPVRVILQQKHPQSLMEDGTAYVYAGIYSVEAYWKTTMESGVEILKYRMAKDPAYHVIAAEVESEQEEPEEEKPVIMKPKRDPKVGKAVRKPAPSKQGKKEGAKEKAVKADEILSGYESDVDEMMEEEEEYEVERILAQRIRNGKKEFLIKWVGYDSSYNTWEPEENVDPPRVVDEEAAPVDAIEGSGAKETNDHAVPPLEEVVVKLATEEAAAIEAPVKIPGQETSLLEPVHKTERGIDSVPEDGKDAVVDAVEADVGPTEDFEAKRERSSPQTAENDTEGEEGEEGEEYEVEKILKMRTRKGRTEYLIKWVGYDDGWNTWEPEEHMGECDEVMKEFLARVKQPKQVKTKKLKTAKPDDRFEKKLGDRGFLDLQ</sequence>
<dbReference type="InterPro" id="IPR023779">
    <property type="entry name" value="Chromodomain_CS"/>
</dbReference>
<dbReference type="InterPro" id="IPR017984">
    <property type="entry name" value="Chromo_dom_subgr"/>
</dbReference>
<keyword evidence="2 3" id="KW-0539">Nucleus</keyword>
<dbReference type="PRINTS" id="PR00504">
    <property type="entry name" value="CHROMODOMAIN"/>
</dbReference>
<dbReference type="CDD" id="cd00024">
    <property type="entry name" value="CD_CSD"/>
    <property type="match status" value="2"/>
</dbReference>
<dbReference type="EMBL" id="HBIS01003968">
    <property type="protein sequence ID" value="CAE0609777.1"/>
    <property type="molecule type" value="Transcribed_RNA"/>
</dbReference>
<evidence type="ECO:0000259" key="6">
    <source>
        <dbReference type="PROSITE" id="PS51015"/>
    </source>
</evidence>
<evidence type="ECO:0000256" key="3">
    <source>
        <dbReference type="PROSITE-ProRule" id="PRU00358"/>
    </source>
</evidence>
<reference evidence="7" key="1">
    <citation type="submission" date="2021-01" db="EMBL/GenBank/DDBJ databases">
        <authorList>
            <person name="Corre E."/>
            <person name="Pelletier E."/>
            <person name="Niang G."/>
            <person name="Scheremetjew M."/>
            <person name="Finn R."/>
            <person name="Kale V."/>
            <person name="Holt S."/>
            <person name="Cochrane G."/>
            <person name="Meng A."/>
            <person name="Brown T."/>
            <person name="Cohen L."/>
        </authorList>
    </citation>
    <scope>NUCLEOTIDE SEQUENCE</scope>
    <source>
        <strain evidence="7">CCMP1897</strain>
    </source>
</reference>
<name>A0A7S3XF10_9CHLO</name>
<feature type="compositionally biased region" description="Acidic residues" evidence="4">
    <location>
        <begin position="270"/>
        <end position="279"/>
    </location>
</feature>
<dbReference type="Gene3D" id="2.40.50.40">
    <property type="match status" value="2"/>
</dbReference>
<dbReference type="Pfam" id="PF02182">
    <property type="entry name" value="SAD_SRA"/>
    <property type="match status" value="1"/>
</dbReference>
<evidence type="ECO:0000313" key="7">
    <source>
        <dbReference type="EMBL" id="CAE0609777.1"/>
    </source>
</evidence>
<dbReference type="PANTHER" id="PTHR22812">
    <property type="entry name" value="CHROMOBOX PROTEIN"/>
    <property type="match status" value="1"/>
</dbReference>
<dbReference type="InterPro" id="IPR003105">
    <property type="entry name" value="SRA_YDG"/>
</dbReference>
<feature type="region of interest" description="Disordered" evidence="4">
    <location>
        <begin position="270"/>
        <end position="316"/>
    </location>
</feature>
<dbReference type="PROSITE" id="PS50013">
    <property type="entry name" value="CHROMO_2"/>
    <property type="match status" value="2"/>
</dbReference>
<evidence type="ECO:0000259" key="5">
    <source>
        <dbReference type="PROSITE" id="PS50013"/>
    </source>
</evidence>
<dbReference type="SUPFAM" id="SSF54160">
    <property type="entry name" value="Chromo domain-like"/>
    <property type="match status" value="2"/>
</dbReference>
<dbReference type="InterPro" id="IPR036987">
    <property type="entry name" value="SRA-YDG_sf"/>
</dbReference>
<dbReference type="GO" id="GO:0005634">
    <property type="term" value="C:nucleus"/>
    <property type="evidence" value="ECO:0007669"/>
    <property type="project" value="UniProtKB-SubCell"/>
</dbReference>
<evidence type="ECO:0000256" key="4">
    <source>
        <dbReference type="SAM" id="MobiDB-lite"/>
    </source>
</evidence>
<evidence type="ECO:0008006" key="8">
    <source>
        <dbReference type="Google" id="ProtNLM"/>
    </source>
</evidence>
<dbReference type="Gene3D" id="2.30.280.10">
    <property type="entry name" value="SRA-YDG"/>
    <property type="match status" value="1"/>
</dbReference>
<gene>
    <name evidence="7" type="ORF">PSAL00342_LOCUS3596</name>
</gene>
<proteinExistence type="predicted"/>
<feature type="domain" description="YDG" evidence="6">
    <location>
        <begin position="110"/>
        <end position="259"/>
    </location>
</feature>
<dbReference type="PROSITE" id="PS00598">
    <property type="entry name" value="CHROMO_1"/>
    <property type="match status" value="2"/>
</dbReference>
<dbReference type="InterPro" id="IPR023780">
    <property type="entry name" value="Chromo_domain"/>
</dbReference>
<dbReference type="InterPro" id="IPR015947">
    <property type="entry name" value="PUA-like_sf"/>
</dbReference>
<dbReference type="SMART" id="SM00466">
    <property type="entry name" value="SRA"/>
    <property type="match status" value="1"/>
</dbReference>
<feature type="domain" description="Chromo" evidence="5">
    <location>
        <begin position="339"/>
        <end position="384"/>
    </location>
</feature>
<dbReference type="PROSITE" id="PS51015">
    <property type="entry name" value="YDG"/>
    <property type="match status" value="1"/>
</dbReference>
<feature type="compositionally biased region" description="Basic and acidic residues" evidence="4">
    <location>
        <begin position="306"/>
        <end position="316"/>
    </location>
</feature>
<comment type="subcellular location">
    <subcellularLocation>
        <location evidence="1 3">Nucleus</location>
    </subcellularLocation>
</comment>
<feature type="compositionally biased region" description="Basic and acidic residues" evidence="4">
    <location>
        <begin position="439"/>
        <end position="458"/>
    </location>
</feature>
<dbReference type="InterPro" id="IPR000953">
    <property type="entry name" value="Chromo/chromo_shadow_dom"/>
</dbReference>
<feature type="compositionally biased region" description="Acidic residues" evidence="4">
    <location>
        <begin position="486"/>
        <end position="499"/>
    </location>
</feature>
<dbReference type="InterPro" id="IPR051219">
    <property type="entry name" value="Heterochromatin_chromo-domain"/>
</dbReference>
<dbReference type="AlphaFoldDB" id="A0A7S3XF10"/>
<evidence type="ECO:0000256" key="1">
    <source>
        <dbReference type="ARBA" id="ARBA00004123"/>
    </source>
</evidence>
<feature type="compositionally biased region" description="Basic and acidic residues" evidence="4">
    <location>
        <begin position="52"/>
        <end position="61"/>
    </location>
</feature>
<feature type="compositionally biased region" description="Basic and acidic residues" evidence="4">
    <location>
        <begin position="280"/>
        <end position="293"/>
    </location>
</feature>